<dbReference type="GO" id="GO:0046872">
    <property type="term" value="F:metal ion binding"/>
    <property type="evidence" value="ECO:0007669"/>
    <property type="project" value="UniProtKB-KW"/>
</dbReference>
<dbReference type="GO" id="GO:0005634">
    <property type="term" value="C:nucleus"/>
    <property type="evidence" value="ECO:0007669"/>
    <property type="project" value="UniProtKB-SubCell"/>
</dbReference>
<gene>
    <name evidence="11" type="ORF">ATC70_005224</name>
</gene>
<dbReference type="AlphaFoldDB" id="A0AAN7DA86"/>
<evidence type="ECO:0000313" key="11">
    <source>
        <dbReference type="EMBL" id="KAK4510791.1"/>
    </source>
</evidence>
<keyword evidence="2" id="KW-0540">Nuclease</keyword>
<dbReference type="RefSeq" id="XP_064677457.1">
    <property type="nucleotide sequence ID" value="XM_064824521.1"/>
</dbReference>
<keyword evidence="3" id="KW-0479">Metal-binding</keyword>
<accession>A0AAN7DA86</accession>
<dbReference type="GO" id="GO:0003676">
    <property type="term" value="F:nucleic acid binding"/>
    <property type="evidence" value="ECO:0007669"/>
    <property type="project" value="InterPro"/>
</dbReference>
<feature type="domain" description="3'-5' exonuclease" evidence="10">
    <location>
        <begin position="145"/>
        <end position="320"/>
    </location>
</feature>
<dbReference type="GO" id="GO:0006139">
    <property type="term" value="P:nucleobase-containing compound metabolic process"/>
    <property type="evidence" value="ECO:0007669"/>
    <property type="project" value="InterPro"/>
</dbReference>
<reference evidence="11 12" key="1">
    <citation type="submission" date="2022-11" db="EMBL/GenBank/DDBJ databases">
        <title>Mucor velutinosus strain NIH1002 WGS.</title>
        <authorList>
            <person name="Subramanian P."/>
            <person name="Mullikin J.C."/>
            <person name="Segre J.A."/>
            <person name="Zelazny A.M."/>
        </authorList>
    </citation>
    <scope>NUCLEOTIDE SEQUENCE [LARGE SCALE GENOMIC DNA]</scope>
    <source>
        <strain evidence="11 12">NIH1002</strain>
    </source>
</reference>
<evidence type="ECO:0000256" key="2">
    <source>
        <dbReference type="ARBA" id="ARBA00022722"/>
    </source>
</evidence>
<organism evidence="11 12">
    <name type="scientific">Mucor velutinosus</name>
    <dbReference type="NCBI Taxonomy" id="708070"/>
    <lineage>
        <taxon>Eukaryota</taxon>
        <taxon>Fungi</taxon>
        <taxon>Fungi incertae sedis</taxon>
        <taxon>Mucoromycota</taxon>
        <taxon>Mucoromycotina</taxon>
        <taxon>Mucoromycetes</taxon>
        <taxon>Mucorales</taxon>
        <taxon>Mucorineae</taxon>
        <taxon>Mucoraceae</taxon>
        <taxon>Mucor</taxon>
    </lineage>
</organism>
<evidence type="ECO:0000256" key="6">
    <source>
        <dbReference type="ARBA" id="ARBA00022842"/>
    </source>
</evidence>
<evidence type="ECO:0000256" key="5">
    <source>
        <dbReference type="ARBA" id="ARBA00022839"/>
    </source>
</evidence>
<evidence type="ECO:0000259" key="10">
    <source>
        <dbReference type="SMART" id="SM00474"/>
    </source>
</evidence>
<dbReference type="PANTHER" id="PTHR13620">
    <property type="entry name" value="3-5 EXONUCLEASE"/>
    <property type="match status" value="1"/>
</dbReference>
<dbReference type="Gene3D" id="3.30.420.10">
    <property type="entry name" value="Ribonuclease H-like superfamily/Ribonuclease H"/>
    <property type="match status" value="1"/>
</dbReference>
<sequence>MNEELKLKMDKHAMLLDGKVLKCDHSFKFPKHIAKIEDAGVFTALFTVTNEYEEIVHQVLVPSKSLIYLKHSLQKMKEAYELYGHEMPVAFFTDNVQSDKRFLESIFDSLKVIQEVPRQQETANSNANRLFLRLPNDVEVDYLNRDVGLIIRKMKDLNDKLTVERNAGKPSVIGLDTEWNVNDDPHYDQVDVIQIAHGNTVDVLHIDRSWLALPKELVNADITKVGRSIGVDFSRLNNRFGIECKTKLELGSFCSARQLISTGTMSLSDISLCILGAPLDKGPQRSAWNMADLSPDLLNYAAIDAWASLAIYSVAVNHLPVGSRVLPTYPVGSFVDVMPPRNSQAVAYGEIVVNGSTATVRITKVYVPGYLANGIALQTYGELPFELRVPAAHLITAASPSEASSISSANPTATSDPVIATPVSNPNAIMKSEIQSKMQEVFGDAIDRVDKAGFTSGYRQFAWYNADDPKIAFTRVVKDIFYSMDMIKPYKRHTLYKQFTRKFSESLFTIDETDKEKVIAAFAQKRLKNPSFSHAWDSKMKYDRAWLWRRVRRKVSAPEVLLPLLKLLFLSYGPLKCIRGTNCLEGGVHQNLIRKFGSFGAGPELANAMFTEYRLRHNLDVGSKNRHSVIYKSHYDPWLVQHIDLLRQKMGFSAGTRNIALSVNALEYCGSGELFGICPLPNEEMVKIGILPSEITEESLPLVDKTIPQLQDTVIMKVGSTLRSHLGRYKFVANNQCTKFAVLAVDAMKEKSEFWVIYETHYKNSNNRRINFVDFSSKFNEKANDHLEKYYKDFELKDGVSKTEEIHQLALKLIEHQVVSTNQPSQLLPAASPRIPSINNVFAVVSAATIDAQIPSPSVSSQLL</sequence>
<evidence type="ECO:0000256" key="9">
    <source>
        <dbReference type="ARBA" id="ARBA00042761"/>
    </source>
</evidence>
<dbReference type="SUPFAM" id="SSF53098">
    <property type="entry name" value="Ribonuclease H-like"/>
    <property type="match status" value="1"/>
</dbReference>
<keyword evidence="4" id="KW-0378">Hydrolase</keyword>
<dbReference type="PANTHER" id="PTHR13620:SF109">
    <property type="entry name" value="3'-5' EXONUCLEASE"/>
    <property type="match status" value="1"/>
</dbReference>
<evidence type="ECO:0000256" key="7">
    <source>
        <dbReference type="ARBA" id="ARBA00023242"/>
    </source>
</evidence>
<comment type="caution">
    <text evidence="11">The sequence shown here is derived from an EMBL/GenBank/DDBJ whole genome shotgun (WGS) entry which is preliminary data.</text>
</comment>
<dbReference type="InterPro" id="IPR051132">
    <property type="entry name" value="3-5_Exonuclease_domain"/>
</dbReference>
<dbReference type="GO" id="GO:0008408">
    <property type="term" value="F:3'-5' exonuclease activity"/>
    <property type="evidence" value="ECO:0007669"/>
    <property type="project" value="InterPro"/>
</dbReference>
<keyword evidence="6" id="KW-0460">Magnesium</keyword>
<dbReference type="Pfam" id="PF01612">
    <property type="entry name" value="DNA_pol_A_exo1"/>
    <property type="match status" value="1"/>
</dbReference>
<evidence type="ECO:0000313" key="12">
    <source>
        <dbReference type="Proteomes" id="UP001304243"/>
    </source>
</evidence>
<comment type="subcellular location">
    <subcellularLocation>
        <location evidence="1">Nucleus</location>
    </subcellularLocation>
</comment>
<dbReference type="InterPro" id="IPR002562">
    <property type="entry name" value="3'-5'_exonuclease_dom"/>
</dbReference>
<evidence type="ECO:0000256" key="1">
    <source>
        <dbReference type="ARBA" id="ARBA00004123"/>
    </source>
</evidence>
<dbReference type="InterPro" id="IPR036397">
    <property type="entry name" value="RNaseH_sf"/>
</dbReference>
<keyword evidence="5" id="KW-0269">Exonuclease</keyword>
<dbReference type="SMART" id="SM00474">
    <property type="entry name" value="35EXOc"/>
    <property type="match status" value="1"/>
</dbReference>
<dbReference type="CDD" id="cd06141">
    <property type="entry name" value="WRN_exo"/>
    <property type="match status" value="1"/>
</dbReference>
<evidence type="ECO:0000256" key="4">
    <source>
        <dbReference type="ARBA" id="ARBA00022801"/>
    </source>
</evidence>
<evidence type="ECO:0000256" key="3">
    <source>
        <dbReference type="ARBA" id="ARBA00022723"/>
    </source>
</evidence>
<protein>
    <recommendedName>
        <fullName evidence="8">3'-5' exonuclease</fullName>
    </recommendedName>
    <alternativeName>
        <fullName evidence="9">Werner Syndrome-like exonuclease</fullName>
    </alternativeName>
</protein>
<dbReference type="InterPro" id="IPR012337">
    <property type="entry name" value="RNaseH-like_sf"/>
</dbReference>
<keyword evidence="7" id="KW-0539">Nucleus</keyword>
<name>A0AAN7DA86_9FUNG</name>
<dbReference type="GeneID" id="89948910"/>
<proteinExistence type="predicted"/>
<evidence type="ECO:0000256" key="8">
    <source>
        <dbReference type="ARBA" id="ARBA00040531"/>
    </source>
</evidence>
<dbReference type="Proteomes" id="UP001304243">
    <property type="component" value="Unassembled WGS sequence"/>
</dbReference>
<keyword evidence="12" id="KW-1185">Reference proteome</keyword>
<dbReference type="EMBL" id="JASEJX010000033">
    <property type="protein sequence ID" value="KAK4510791.1"/>
    <property type="molecule type" value="Genomic_DNA"/>
</dbReference>